<dbReference type="InterPro" id="IPR050109">
    <property type="entry name" value="HTH-type_TetR-like_transc_reg"/>
</dbReference>
<accession>A0ABQ6GVZ0</accession>
<organism evidence="4 5">
    <name type="scientific">Thalassotalea insulae</name>
    <dbReference type="NCBI Taxonomy" id="2056778"/>
    <lineage>
        <taxon>Bacteria</taxon>
        <taxon>Pseudomonadati</taxon>
        <taxon>Pseudomonadota</taxon>
        <taxon>Gammaproteobacteria</taxon>
        <taxon>Alteromonadales</taxon>
        <taxon>Colwelliaceae</taxon>
        <taxon>Thalassotalea</taxon>
    </lineage>
</organism>
<name>A0ABQ6GVZ0_9GAMM</name>
<dbReference type="Proteomes" id="UP001157186">
    <property type="component" value="Unassembled WGS sequence"/>
</dbReference>
<reference evidence="4 5" key="1">
    <citation type="submission" date="2023-03" db="EMBL/GenBank/DDBJ databases">
        <title>Draft genome sequence of Thalassotalea insulae KCTC 62186T.</title>
        <authorList>
            <person name="Sawabe T."/>
        </authorList>
    </citation>
    <scope>NUCLEOTIDE SEQUENCE [LARGE SCALE GENOMIC DNA]</scope>
    <source>
        <strain evidence="4 5">KCTC 62186</strain>
    </source>
</reference>
<evidence type="ECO:0000313" key="5">
    <source>
        <dbReference type="Proteomes" id="UP001157186"/>
    </source>
</evidence>
<keyword evidence="1 2" id="KW-0238">DNA-binding</keyword>
<protein>
    <submittedName>
        <fullName evidence="4">TetR family transcriptional regulator</fullName>
    </submittedName>
</protein>
<sequence length="222" mass="25405">MTVVASPRPVRRRTKGEQTRNQILHAAIEVLATQGIKATTHRAIANHAQLQLSLTTYYFKDIQELIHQAFILNCAQITTRANTAWLPAFEMLAKYKKAQLKKLAIRAELAELLTTMATQYLIDNIQNNAVELAVKRLLFTEIQSSPQLRELANSHRDALLAPCIQLCHYFNQETADIDADIMLTLFSQIEYRNIVIPQQDVDNSAIYAMVKRLIYWLLQVKQ</sequence>
<evidence type="ECO:0000256" key="1">
    <source>
        <dbReference type="ARBA" id="ARBA00023125"/>
    </source>
</evidence>
<dbReference type="RefSeq" id="WP_284246050.1">
    <property type="nucleotide sequence ID" value="NZ_BSST01000001.1"/>
</dbReference>
<comment type="caution">
    <text evidence="4">The sequence shown here is derived from an EMBL/GenBank/DDBJ whole genome shotgun (WGS) entry which is preliminary data.</text>
</comment>
<feature type="domain" description="HTH tetR-type" evidence="3">
    <location>
        <begin position="17"/>
        <end position="77"/>
    </location>
</feature>
<keyword evidence="5" id="KW-1185">Reference proteome</keyword>
<dbReference type="InterPro" id="IPR009057">
    <property type="entry name" value="Homeodomain-like_sf"/>
</dbReference>
<dbReference type="Pfam" id="PF00440">
    <property type="entry name" value="TetR_N"/>
    <property type="match status" value="1"/>
</dbReference>
<dbReference type="EMBL" id="BSST01000001">
    <property type="protein sequence ID" value="GLX80088.1"/>
    <property type="molecule type" value="Genomic_DNA"/>
</dbReference>
<dbReference type="InterPro" id="IPR001647">
    <property type="entry name" value="HTH_TetR"/>
</dbReference>
<dbReference type="SUPFAM" id="SSF46689">
    <property type="entry name" value="Homeodomain-like"/>
    <property type="match status" value="1"/>
</dbReference>
<dbReference type="PROSITE" id="PS50977">
    <property type="entry name" value="HTH_TETR_2"/>
    <property type="match status" value="1"/>
</dbReference>
<proteinExistence type="predicted"/>
<evidence type="ECO:0000259" key="3">
    <source>
        <dbReference type="PROSITE" id="PS50977"/>
    </source>
</evidence>
<dbReference type="Gene3D" id="1.10.357.10">
    <property type="entry name" value="Tetracycline Repressor, domain 2"/>
    <property type="match status" value="1"/>
</dbReference>
<feature type="DNA-binding region" description="H-T-H motif" evidence="2">
    <location>
        <begin position="40"/>
        <end position="59"/>
    </location>
</feature>
<dbReference type="PANTHER" id="PTHR30055">
    <property type="entry name" value="HTH-TYPE TRANSCRIPTIONAL REGULATOR RUTR"/>
    <property type="match status" value="1"/>
</dbReference>
<evidence type="ECO:0000256" key="2">
    <source>
        <dbReference type="PROSITE-ProRule" id="PRU00335"/>
    </source>
</evidence>
<gene>
    <name evidence="4" type="ORF">tinsulaeT_34280</name>
</gene>
<dbReference type="PANTHER" id="PTHR30055:SF231">
    <property type="entry name" value="TRANSCRIPTIONAL REGULATORY PROTEIN (PROBABLY DEOR-FAMILY)-RELATED"/>
    <property type="match status" value="1"/>
</dbReference>
<evidence type="ECO:0000313" key="4">
    <source>
        <dbReference type="EMBL" id="GLX80088.1"/>
    </source>
</evidence>